<accession>A0ABR7WJ77</accession>
<dbReference type="InterPro" id="IPR002937">
    <property type="entry name" value="Amino_oxidase"/>
</dbReference>
<dbReference type="PANTHER" id="PTHR42923">
    <property type="entry name" value="PROTOPORPHYRINOGEN OXIDASE"/>
    <property type="match status" value="1"/>
</dbReference>
<organism evidence="4 5">
    <name type="scientific">Gordonia hankookensis</name>
    <dbReference type="NCBI Taxonomy" id="589403"/>
    <lineage>
        <taxon>Bacteria</taxon>
        <taxon>Bacillati</taxon>
        <taxon>Actinomycetota</taxon>
        <taxon>Actinomycetes</taxon>
        <taxon>Mycobacteriales</taxon>
        <taxon>Gordoniaceae</taxon>
        <taxon>Gordonia</taxon>
    </lineage>
</organism>
<dbReference type="Proteomes" id="UP000602395">
    <property type="component" value="Unassembled WGS sequence"/>
</dbReference>
<dbReference type="InterPro" id="IPR050464">
    <property type="entry name" value="Zeta_carotene_desat/Oxidored"/>
</dbReference>
<protein>
    <submittedName>
        <fullName evidence="4">FAD-dependent oxidoreductase</fullName>
    </submittedName>
</protein>
<dbReference type="Gene3D" id="3.50.50.60">
    <property type="entry name" value="FAD/NAD(P)-binding domain"/>
    <property type="match status" value="1"/>
</dbReference>
<gene>
    <name evidence="4" type="ORF">IDF66_19835</name>
</gene>
<comment type="caution">
    <text evidence="4">The sequence shown here is derived from an EMBL/GenBank/DDBJ whole genome shotgun (WGS) entry which is preliminary data.</text>
</comment>
<evidence type="ECO:0000313" key="4">
    <source>
        <dbReference type="EMBL" id="MBD1321837.1"/>
    </source>
</evidence>
<dbReference type="SUPFAM" id="SSF54373">
    <property type="entry name" value="FAD-linked reductases, C-terminal domain"/>
    <property type="match status" value="1"/>
</dbReference>
<sequence length="462" mass="48089">MTRVAVVGGGISGLTAAYRLRRALGHDAQIDLFQAGERLGGDLRTLEVGGQPVDVGAEAFIVRRPEALALITELGLSDRVVSPTPRRPAVWARGRLHPMPTPALMGIPVDAESVAGLVDSDDLDRIRAEPGRPLDWHPDSAPTVGELVEDRFGPSVVARSVDPMLGGVYSSLAGDIGVRESIPALAARLDAGAPSLSAAVADLTSTATGSGPVFGTLVGGYSVLLDTLADAAGIEPQFCSFVTGVTPRSDGWTLDLGDRVADYDGVVLAIPAWLAGHILRRSLPDLAAPLIAVQRASSVVVSIALAPGTPLPDHSGVLVATGDSLRAKAFTFSSQKWPHLSGDDRPVSVRASFGRFGAPVPDDCIEEGVDTRIRDEAMEDLDDVCRAAAVPPPSARVTDVFVQRWTNGLPVYRPGHLAAMADVLRSRPARLAFAGSAYAGVGVPACIGQAGRAVTDLLADLT</sequence>
<evidence type="ECO:0000256" key="2">
    <source>
        <dbReference type="ARBA" id="ARBA00023002"/>
    </source>
</evidence>
<dbReference type="PRINTS" id="PR00757">
    <property type="entry name" value="AMINEOXDASEF"/>
</dbReference>
<dbReference type="SUPFAM" id="SSF51905">
    <property type="entry name" value="FAD/NAD(P)-binding domain"/>
    <property type="match status" value="1"/>
</dbReference>
<dbReference type="Gene3D" id="3.90.660.20">
    <property type="entry name" value="Protoporphyrinogen oxidase, mitochondrial, domain 2"/>
    <property type="match status" value="1"/>
</dbReference>
<dbReference type="PANTHER" id="PTHR42923:SF3">
    <property type="entry name" value="PROTOPORPHYRINOGEN OXIDASE"/>
    <property type="match status" value="1"/>
</dbReference>
<dbReference type="InterPro" id="IPR001613">
    <property type="entry name" value="Flavin_amine_oxidase"/>
</dbReference>
<keyword evidence="5" id="KW-1185">Reference proteome</keyword>
<evidence type="ECO:0000313" key="5">
    <source>
        <dbReference type="Proteomes" id="UP000602395"/>
    </source>
</evidence>
<evidence type="ECO:0000259" key="3">
    <source>
        <dbReference type="Pfam" id="PF01593"/>
    </source>
</evidence>
<dbReference type="EMBL" id="JACWMS010000004">
    <property type="protein sequence ID" value="MBD1321837.1"/>
    <property type="molecule type" value="Genomic_DNA"/>
</dbReference>
<keyword evidence="2" id="KW-0560">Oxidoreductase</keyword>
<evidence type="ECO:0000256" key="1">
    <source>
        <dbReference type="ARBA" id="ARBA00001974"/>
    </source>
</evidence>
<name>A0ABR7WJ77_9ACTN</name>
<comment type="cofactor">
    <cofactor evidence="1">
        <name>FAD</name>
        <dbReference type="ChEBI" id="CHEBI:57692"/>
    </cofactor>
</comment>
<feature type="domain" description="Amine oxidase" evidence="3">
    <location>
        <begin position="11"/>
        <end position="458"/>
    </location>
</feature>
<dbReference type="RefSeq" id="WP_190268288.1">
    <property type="nucleotide sequence ID" value="NZ_BAABAD010000004.1"/>
</dbReference>
<dbReference type="Pfam" id="PF01593">
    <property type="entry name" value="Amino_oxidase"/>
    <property type="match status" value="1"/>
</dbReference>
<dbReference type="InterPro" id="IPR036188">
    <property type="entry name" value="FAD/NAD-bd_sf"/>
</dbReference>
<reference evidence="4 5" key="1">
    <citation type="submission" date="2020-09" db="EMBL/GenBank/DDBJ databases">
        <title>Novel species in genus Gordonia.</title>
        <authorList>
            <person name="Zhang G."/>
        </authorList>
    </citation>
    <scope>NUCLEOTIDE SEQUENCE [LARGE SCALE GENOMIC DNA]</scope>
    <source>
        <strain evidence="4 5">ON-33</strain>
    </source>
</reference>
<proteinExistence type="predicted"/>
<dbReference type="Gene3D" id="1.10.3110.10">
    <property type="entry name" value="protoporphyrinogen ix oxidase, domain 3"/>
    <property type="match status" value="1"/>
</dbReference>